<reference evidence="1" key="1">
    <citation type="submission" date="2018-05" db="EMBL/GenBank/DDBJ databases">
        <authorList>
            <person name="Lanie J.A."/>
            <person name="Ng W.-L."/>
            <person name="Kazmierczak K.M."/>
            <person name="Andrzejewski T.M."/>
            <person name="Davidsen T.M."/>
            <person name="Wayne K.J."/>
            <person name="Tettelin H."/>
            <person name="Glass J.I."/>
            <person name="Rusch D."/>
            <person name="Podicherti R."/>
            <person name="Tsui H.-C.T."/>
            <person name="Winkler M.E."/>
        </authorList>
    </citation>
    <scope>NUCLEOTIDE SEQUENCE</scope>
</reference>
<proteinExistence type="predicted"/>
<gene>
    <name evidence="1" type="ORF">METZ01_LOCUS382919</name>
</gene>
<protein>
    <submittedName>
        <fullName evidence="1">Uncharacterized protein</fullName>
    </submittedName>
</protein>
<organism evidence="1">
    <name type="scientific">marine metagenome</name>
    <dbReference type="NCBI Taxonomy" id="408172"/>
    <lineage>
        <taxon>unclassified sequences</taxon>
        <taxon>metagenomes</taxon>
        <taxon>ecological metagenomes</taxon>
    </lineage>
</organism>
<evidence type="ECO:0000313" key="1">
    <source>
        <dbReference type="EMBL" id="SVD30065.1"/>
    </source>
</evidence>
<sequence>MTDFQSGFGEFVEGLWVTAKSIQGRAFY</sequence>
<accession>A0A382U870</accession>
<dbReference type="AlphaFoldDB" id="A0A382U870"/>
<dbReference type="EMBL" id="UINC01141997">
    <property type="protein sequence ID" value="SVD30065.1"/>
    <property type="molecule type" value="Genomic_DNA"/>
</dbReference>
<name>A0A382U870_9ZZZZ</name>
<feature type="non-terminal residue" evidence="1">
    <location>
        <position position="28"/>
    </location>
</feature>